<dbReference type="PANTHER" id="PTHR43014">
    <property type="entry name" value="MERCURIC REDUCTASE"/>
    <property type="match status" value="1"/>
</dbReference>
<name>T1BG92_9ZZZZ</name>
<dbReference type="EMBL" id="AUZX01005496">
    <property type="protein sequence ID" value="EQD67628.1"/>
    <property type="molecule type" value="Genomic_DNA"/>
</dbReference>
<protein>
    <submittedName>
        <fullName evidence="2">Mercuric reductase</fullName>
    </submittedName>
</protein>
<sequence>KTQAHREGIETDSRTLTLENVPRALVNFDTRGFIKMVAEAGTGRLLGVQAVAAEAGELIQAAALAIRARMTIGEIADQLFPYLTMVEGLKLAAQTFTKDVKQLSCCAG</sequence>
<evidence type="ECO:0000313" key="2">
    <source>
        <dbReference type="EMBL" id="EQD67628.1"/>
    </source>
</evidence>
<evidence type="ECO:0000259" key="1">
    <source>
        <dbReference type="Pfam" id="PF02852"/>
    </source>
</evidence>
<dbReference type="InterPro" id="IPR004099">
    <property type="entry name" value="Pyr_nucl-diS_OxRdtase_dimer"/>
</dbReference>
<dbReference type="InterPro" id="IPR016156">
    <property type="entry name" value="FAD/NAD-linked_Rdtase_dimer_sf"/>
</dbReference>
<dbReference type="AlphaFoldDB" id="T1BG92"/>
<gene>
    <name evidence="2" type="ORF">B1A_07648</name>
</gene>
<organism evidence="2">
    <name type="scientific">mine drainage metagenome</name>
    <dbReference type="NCBI Taxonomy" id="410659"/>
    <lineage>
        <taxon>unclassified sequences</taxon>
        <taxon>metagenomes</taxon>
        <taxon>ecological metagenomes</taxon>
    </lineage>
</organism>
<dbReference type="GO" id="GO:0003955">
    <property type="term" value="F:NAD(P)H dehydrogenase (quinone) activity"/>
    <property type="evidence" value="ECO:0007669"/>
    <property type="project" value="TreeGrafter"/>
</dbReference>
<dbReference type="Pfam" id="PF02852">
    <property type="entry name" value="Pyr_redox_dim"/>
    <property type="match status" value="1"/>
</dbReference>
<dbReference type="PANTHER" id="PTHR43014:SF4">
    <property type="entry name" value="PYRIDINE NUCLEOTIDE-DISULFIDE OXIDOREDUCTASE RCLA-RELATED"/>
    <property type="match status" value="1"/>
</dbReference>
<dbReference type="SUPFAM" id="SSF55424">
    <property type="entry name" value="FAD/NAD-linked reductases, dimerisation (C-terminal) domain"/>
    <property type="match status" value="1"/>
</dbReference>
<feature type="non-terminal residue" evidence="2">
    <location>
        <position position="1"/>
    </location>
</feature>
<dbReference type="GO" id="GO:0050660">
    <property type="term" value="F:flavin adenine dinucleotide binding"/>
    <property type="evidence" value="ECO:0007669"/>
    <property type="project" value="TreeGrafter"/>
</dbReference>
<dbReference type="Gene3D" id="3.30.390.30">
    <property type="match status" value="1"/>
</dbReference>
<reference evidence="2" key="2">
    <citation type="journal article" date="2014" name="ISME J.">
        <title>Microbial stratification in low pH oxic and suboxic macroscopic growths along an acid mine drainage.</title>
        <authorList>
            <person name="Mendez-Garcia C."/>
            <person name="Mesa V."/>
            <person name="Sprenger R.R."/>
            <person name="Richter M."/>
            <person name="Diez M.S."/>
            <person name="Solano J."/>
            <person name="Bargiela R."/>
            <person name="Golyshina O.V."/>
            <person name="Manteca A."/>
            <person name="Ramos J.L."/>
            <person name="Gallego J.R."/>
            <person name="Llorente I."/>
            <person name="Martins Dos Santos V.A."/>
            <person name="Jensen O.N."/>
            <person name="Pelaez A.I."/>
            <person name="Sanchez J."/>
            <person name="Ferrer M."/>
        </authorList>
    </citation>
    <scope>NUCLEOTIDE SEQUENCE</scope>
</reference>
<reference evidence="2" key="1">
    <citation type="submission" date="2013-08" db="EMBL/GenBank/DDBJ databases">
        <authorList>
            <person name="Mendez C."/>
            <person name="Richter M."/>
            <person name="Ferrer M."/>
            <person name="Sanchez J."/>
        </authorList>
    </citation>
    <scope>NUCLEOTIDE SEQUENCE</scope>
</reference>
<feature type="domain" description="Pyridine nucleotide-disulphide oxidoreductase dimerisation" evidence="1">
    <location>
        <begin position="2"/>
        <end position="92"/>
    </location>
</feature>
<accession>T1BG92</accession>
<dbReference type="PRINTS" id="PR00945">
    <property type="entry name" value="HGRDTASE"/>
</dbReference>
<proteinExistence type="predicted"/>
<comment type="caution">
    <text evidence="2">The sequence shown here is derived from an EMBL/GenBank/DDBJ whole genome shotgun (WGS) entry which is preliminary data.</text>
</comment>